<feature type="non-terminal residue" evidence="2">
    <location>
        <position position="1"/>
    </location>
</feature>
<gene>
    <name evidence="2" type="ORF">EGW08_014207</name>
</gene>
<keyword evidence="3" id="KW-1185">Reference proteome</keyword>
<organism evidence="2 3">
    <name type="scientific">Elysia chlorotica</name>
    <name type="common">Eastern emerald elysia</name>
    <name type="synonym">Sea slug</name>
    <dbReference type="NCBI Taxonomy" id="188477"/>
    <lineage>
        <taxon>Eukaryota</taxon>
        <taxon>Metazoa</taxon>
        <taxon>Spiralia</taxon>
        <taxon>Lophotrochozoa</taxon>
        <taxon>Mollusca</taxon>
        <taxon>Gastropoda</taxon>
        <taxon>Heterobranchia</taxon>
        <taxon>Euthyneura</taxon>
        <taxon>Panpulmonata</taxon>
        <taxon>Sacoglossa</taxon>
        <taxon>Placobranchoidea</taxon>
        <taxon>Plakobranchidae</taxon>
        <taxon>Elysia</taxon>
    </lineage>
</organism>
<dbReference type="Proteomes" id="UP000271974">
    <property type="component" value="Unassembled WGS sequence"/>
</dbReference>
<evidence type="ECO:0000256" key="1">
    <source>
        <dbReference type="SAM" id="MobiDB-lite"/>
    </source>
</evidence>
<proteinExistence type="predicted"/>
<reference evidence="2 3" key="1">
    <citation type="submission" date="2019-01" db="EMBL/GenBank/DDBJ databases">
        <title>A draft genome assembly of the solar-powered sea slug Elysia chlorotica.</title>
        <authorList>
            <person name="Cai H."/>
            <person name="Li Q."/>
            <person name="Fang X."/>
            <person name="Li J."/>
            <person name="Curtis N.E."/>
            <person name="Altenburger A."/>
            <person name="Shibata T."/>
            <person name="Feng M."/>
            <person name="Maeda T."/>
            <person name="Schwartz J.A."/>
            <person name="Shigenobu S."/>
            <person name="Lundholm N."/>
            <person name="Nishiyama T."/>
            <person name="Yang H."/>
            <person name="Hasebe M."/>
            <person name="Li S."/>
            <person name="Pierce S.K."/>
            <person name="Wang J."/>
        </authorList>
    </citation>
    <scope>NUCLEOTIDE SEQUENCE [LARGE SCALE GENOMIC DNA]</scope>
    <source>
        <strain evidence="2">EC2010</strain>
        <tissue evidence="2">Whole organism of an adult</tissue>
    </source>
</reference>
<evidence type="ECO:0000313" key="3">
    <source>
        <dbReference type="Proteomes" id="UP000271974"/>
    </source>
</evidence>
<feature type="compositionally biased region" description="Basic and acidic residues" evidence="1">
    <location>
        <begin position="11"/>
        <end position="36"/>
    </location>
</feature>
<accession>A0A3S1B920</accession>
<feature type="region of interest" description="Disordered" evidence="1">
    <location>
        <begin position="1"/>
        <end position="46"/>
    </location>
</feature>
<dbReference type="EMBL" id="RQTK01000537">
    <property type="protein sequence ID" value="RUS78032.1"/>
    <property type="molecule type" value="Genomic_DNA"/>
</dbReference>
<dbReference type="AlphaFoldDB" id="A0A3S1B920"/>
<feature type="non-terminal residue" evidence="2">
    <location>
        <position position="145"/>
    </location>
</feature>
<name>A0A3S1B920_ELYCH</name>
<protein>
    <submittedName>
        <fullName evidence="2">Uncharacterized protein</fullName>
    </submittedName>
</protein>
<comment type="caution">
    <text evidence="2">The sequence shown here is derived from an EMBL/GenBank/DDBJ whole genome shotgun (WGS) entry which is preliminary data.</text>
</comment>
<sequence length="145" mass="16249">RNHGHQIVAQRDGDDGEVRGEGEHWEQNQEVLDGHHRSQRLTTVGSEVESVQIVDAAISNSKDSSHTEEDEVKHEDCAVVPQQDCVQLGLVPDRGHHGWEGVVTHEAVHTHAKQGWRTRRNCNPWVPATLSLPQAHTGQHNHDKK</sequence>
<evidence type="ECO:0000313" key="2">
    <source>
        <dbReference type="EMBL" id="RUS78032.1"/>
    </source>
</evidence>